<dbReference type="InterPro" id="IPR036770">
    <property type="entry name" value="Ankyrin_rpt-contain_sf"/>
</dbReference>
<dbReference type="Proteomes" id="UP001285441">
    <property type="component" value="Unassembled WGS sequence"/>
</dbReference>
<gene>
    <name evidence="1" type="ORF">B0H63DRAFT_459677</name>
</gene>
<sequence length="89" mass="9957">MEKESKFAIHAAAREGKVTIVESLLNADPKLAQLKDDDGRLPIHWATSSNNAAIVTLLMQQKIFDPDVQVRLSQTHLVCGVYRKIDKDD</sequence>
<reference evidence="1" key="2">
    <citation type="submission" date="2023-06" db="EMBL/GenBank/DDBJ databases">
        <authorList>
            <consortium name="Lawrence Berkeley National Laboratory"/>
            <person name="Haridas S."/>
            <person name="Hensen N."/>
            <person name="Bonometti L."/>
            <person name="Westerberg I."/>
            <person name="Brannstrom I.O."/>
            <person name="Guillou S."/>
            <person name="Cros-Aarteil S."/>
            <person name="Calhoun S."/>
            <person name="Kuo A."/>
            <person name="Mondo S."/>
            <person name="Pangilinan J."/>
            <person name="Riley R."/>
            <person name="LaButti K."/>
            <person name="Andreopoulos B."/>
            <person name="Lipzen A."/>
            <person name="Chen C."/>
            <person name="Yanf M."/>
            <person name="Daum C."/>
            <person name="Ng V."/>
            <person name="Clum A."/>
            <person name="Steindorff A."/>
            <person name="Ohm R."/>
            <person name="Martin F."/>
            <person name="Silar P."/>
            <person name="Natvig D."/>
            <person name="Lalanne C."/>
            <person name="Gautier V."/>
            <person name="Ament-velasquez S.L."/>
            <person name="Kruys A."/>
            <person name="Hutchinson M.I."/>
            <person name="Powell A.J."/>
            <person name="Barry K."/>
            <person name="Miller A.N."/>
            <person name="Grigoriev I.V."/>
            <person name="Debuchy R."/>
            <person name="Gladieux P."/>
            <person name="Thoren M.H."/>
            <person name="Johannesson H."/>
        </authorList>
    </citation>
    <scope>NUCLEOTIDE SEQUENCE</scope>
    <source>
        <strain evidence="1">CBS 232.78</strain>
    </source>
</reference>
<dbReference type="InterPro" id="IPR002110">
    <property type="entry name" value="Ankyrin_rpt"/>
</dbReference>
<keyword evidence="2" id="KW-1185">Reference proteome</keyword>
<dbReference type="EMBL" id="JAULSW010000001">
    <property type="protein sequence ID" value="KAK3394002.1"/>
    <property type="molecule type" value="Genomic_DNA"/>
</dbReference>
<accession>A0AAE0P622</accession>
<dbReference type="Gene3D" id="1.25.40.20">
    <property type="entry name" value="Ankyrin repeat-containing domain"/>
    <property type="match status" value="1"/>
</dbReference>
<comment type="caution">
    <text evidence="1">The sequence shown here is derived from an EMBL/GenBank/DDBJ whole genome shotgun (WGS) entry which is preliminary data.</text>
</comment>
<dbReference type="Pfam" id="PF12796">
    <property type="entry name" value="Ank_2"/>
    <property type="match status" value="1"/>
</dbReference>
<protein>
    <recommendedName>
        <fullName evidence="3">Ankyrin repeat protein</fullName>
    </recommendedName>
</protein>
<evidence type="ECO:0008006" key="3">
    <source>
        <dbReference type="Google" id="ProtNLM"/>
    </source>
</evidence>
<proteinExistence type="predicted"/>
<dbReference type="SUPFAM" id="SSF48403">
    <property type="entry name" value="Ankyrin repeat"/>
    <property type="match status" value="1"/>
</dbReference>
<dbReference type="SMART" id="SM00248">
    <property type="entry name" value="ANK"/>
    <property type="match status" value="2"/>
</dbReference>
<evidence type="ECO:0000313" key="2">
    <source>
        <dbReference type="Proteomes" id="UP001285441"/>
    </source>
</evidence>
<dbReference type="AlphaFoldDB" id="A0AAE0P622"/>
<reference evidence="1" key="1">
    <citation type="journal article" date="2023" name="Mol. Phylogenet. Evol.">
        <title>Genome-scale phylogeny and comparative genomics of the fungal order Sordariales.</title>
        <authorList>
            <person name="Hensen N."/>
            <person name="Bonometti L."/>
            <person name="Westerberg I."/>
            <person name="Brannstrom I.O."/>
            <person name="Guillou S."/>
            <person name="Cros-Aarteil S."/>
            <person name="Calhoun S."/>
            <person name="Haridas S."/>
            <person name="Kuo A."/>
            <person name="Mondo S."/>
            <person name="Pangilinan J."/>
            <person name="Riley R."/>
            <person name="LaButti K."/>
            <person name="Andreopoulos B."/>
            <person name="Lipzen A."/>
            <person name="Chen C."/>
            <person name="Yan M."/>
            <person name="Daum C."/>
            <person name="Ng V."/>
            <person name="Clum A."/>
            <person name="Steindorff A."/>
            <person name="Ohm R.A."/>
            <person name="Martin F."/>
            <person name="Silar P."/>
            <person name="Natvig D.O."/>
            <person name="Lalanne C."/>
            <person name="Gautier V."/>
            <person name="Ament-Velasquez S.L."/>
            <person name="Kruys A."/>
            <person name="Hutchinson M.I."/>
            <person name="Powell A.J."/>
            <person name="Barry K."/>
            <person name="Miller A.N."/>
            <person name="Grigoriev I.V."/>
            <person name="Debuchy R."/>
            <person name="Gladieux P."/>
            <person name="Hiltunen Thoren M."/>
            <person name="Johannesson H."/>
        </authorList>
    </citation>
    <scope>NUCLEOTIDE SEQUENCE</scope>
    <source>
        <strain evidence="1">CBS 232.78</strain>
    </source>
</reference>
<evidence type="ECO:0000313" key="1">
    <source>
        <dbReference type="EMBL" id="KAK3394002.1"/>
    </source>
</evidence>
<organism evidence="1 2">
    <name type="scientific">Podospora didyma</name>
    <dbReference type="NCBI Taxonomy" id="330526"/>
    <lineage>
        <taxon>Eukaryota</taxon>
        <taxon>Fungi</taxon>
        <taxon>Dikarya</taxon>
        <taxon>Ascomycota</taxon>
        <taxon>Pezizomycotina</taxon>
        <taxon>Sordariomycetes</taxon>
        <taxon>Sordariomycetidae</taxon>
        <taxon>Sordariales</taxon>
        <taxon>Podosporaceae</taxon>
        <taxon>Podospora</taxon>
    </lineage>
</organism>
<name>A0AAE0P622_9PEZI</name>